<proteinExistence type="predicted"/>
<gene>
    <name evidence="1" type="ORF">E6Q80_20300</name>
</gene>
<evidence type="ECO:0000313" key="2">
    <source>
        <dbReference type="Proteomes" id="UP000321192"/>
    </source>
</evidence>
<reference evidence="1 2" key="1">
    <citation type="submission" date="2018-09" db="EMBL/GenBank/DDBJ databases">
        <title>Metagenome Assembled Genomes from an Advanced Water Purification Facility.</title>
        <authorList>
            <person name="Stamps B.W."/>
            <person name="Spear J.R."/>
        </authorList>
    </citation>
    <scope>NUCLEOTIDE SEQUENCE [LARGE SCALE GENOMIC DNA]</scope>
    <source>
        <strain evidence="1">Bin_27_1</strain>
    </source>
</reference>
<dbReference type="EMBL" id="SSFD01000345">
    <property type="protein sequence ID" value="TXH79510.1"/>
    <property type="molecule type" value="Genomic_DNA"/>
</dbReference>
<dbReference type="Proteomes" id="UP000321192">
    <property type="component" value="Unassembled WGS sequence"/>
</dbReference>
<name>A0A5C7S789_THASP</name>
<dbReference type="AlphaFoldDB" id="A0A5C7S789"/>
<dbReference type="RefSeq" id="WP_276661704.1">
    <property type="nucleotide sequence ID" value="NZ_SSFD01000345.1"/>
</dbReference>
<protein>
    <submittedName>
        <fullName evidence="1">Uncharacterized protein</fullName>
    </submittedName>
</protein>
<comment type="caution">
    <text evidence="1">The sequence shown here is derived from an EMBL/GenBank/DDBJ whole genome shotgun (WGS) entry which is preliminary data.</text>
</comment>
<sequence>MTDNCPKLSVIHANSFDRQDFLRRHPKRVISFGFGFAGSTLVGANVGGMLATLLGDLSEIQYYDAPDLQFEAKIPALADIAELARKLAEAYVKSIGVSYPTGAKSEIVIFGFCRRSTSFKVLKISNSPHAPALLSVEDMPVSDAQVAVLGDKKAVIEELIKSKRSQFEVGTSNWQRTPIIVLSNILSENHPGSIGGYLQMCAAFRDDVRHLLISSPGTASFPFVGFELFKNIGCIGGFAPSLSFGLVKPGPDGWPDYVEPTA</sequence>
<organism evidence="1 2">
    <name type="scientific">Thauera aminoaromatica</name>
    <dbReference type="NCBI Taxonomy" id="164330"/>
    <lineage>
        <taxon>Bacteria</taxon>
        <taxon>Pseudomonadati</taxon>
        <taxon>Pseudomonadota</taxon>
        <taxon>Betaproteobacteria</taxon>
        <taxon>Rhodocyclales</taxon>
        <taxon>Zoogloeaceae</taxon>
        <taxon>Thauera</taxon>
    </lineage>
</organism>
<evidence type="ECO:0000313" key="1">
    <source>
        <dbReference type="EMBL" id="TXH79510.1"/>
    </source>
</evidence>
<accession>A0A5C7S789</accession>